<sequence>MPVHNGGPQFPPTPAISPYVECDTQPETDTLRAALTHGGAAGPGGSLVDRFGVTWQILAVILRELLRSGDPSAAGRVLTALHAMTRIDIPALTDAHARARPRTESVNHEGPSPPTIRPTDTA</sequence>
<gene>
    <name evidence="3" type="ORF">DVZ84_23875</name>
</gene>
<dbReference type="PANTHER" id="PTHR33990">
    <property type="entry name" value="PROTEIN YJDN-RELATED"/>
    <property type="match status" value="1"/>
</dbReference>
<evidence type="ECO:0000259" key="2">
    <source>
        <dbReference type="Pfam" id="PF06983"/>
    </source>
</evidence>
<reference evidence="3 4" key="1">
    <citation type="submission" date="2018-07" db="EMBL/GenBank/DDBJ databases">
        <title>Genome guided investigation of antibiotics producing actinomycetales strain isolated from a Macau mangrove ecosystem.</title>
        <authorList>
            <person name="Hu D."/>
        </authorList>
    </citation>
    <scope>NUCLEOTIDE SEQUENCE [LARGE SCALE GENOMIC DNA]</scope>
    <source>
        <strain evidence="3 4">2297</strain>
    </source>
</reference>
<evidence type="ECO:0000313" key="3">
    <source>
        <dbReference type="EMBL" id="RDD86658.1"/>
    </source>
</evidence>
<dbReference type="Pfam" id="PF06983">
    <property type="entry name" value="3-dmu-9_3-mt"/>
    <property type="match status" value="1"/>
</dbReference>
<dbReference type="EMBL" id="QQBH01000016">
    <property type="protein sequence ID" value="RDD86658.1"/>
    <property type="molecule type" value="Genomic_DNA"/>
</dbReference>
<protein>
    <recommendedName>
        <fullName evidence="2">PhnB-like domain-containing protein</fullName>
    </recommendedName>
</protein>
<dbReference type="OrthoDB" id="9806473at2"/>
<evidence type="ECO:0000256" key="1">
    <source>
        <dbReference type="SAM" id="MobiDB-lite"/>
    </source>
</evidence>
<dbReference type="Proteomes" id="UP000253742">
    <property type="component" value="Unassembled WGS sequence"/>
</dbReference>
<proteinExistence type="predicted"/>
<comment type="caution">
    <text evidence="3">The sequence shown here is derived from an EMBL/GenBank/DDBJ whole genome shotgun (WGS) entry which is preliminary data.</text>
</comment>
<dbReference type="RefSeq" id="WP_114530874.1">
    <property type="nucleotide sequence ID" value="NZ_QQBH01000016.1"/>
</dbReference>
<feature type="domain" description="PhnB-like" evidence="2">
    <location>
        <begin position="5"/>
        <end position="57"/>
    </location>
</feature>
<feature type="region of interest" description="Disordered" evidence="1">
    <location>
        <begin position="90"/>
        <end position="122"/>
    </location>
</feature>
<dbReference type="Gene3D" id="3.10.180.10">
    <property type="entry name" value="2,3-Dihydroxybiphenyl 1,2-Dioxygenase, domain 1"/>
    <property type="match status" value="1"/>
</dbReference>
<evidence type="ECO:0000313" key="4">
    <source>
        <dbReference type="Proteomes" id="UP000253742"/>
    </source>
</evidence>
<dbReference type="AlphaFoldDB" id="A0A369V3R3"/>
<dbReference type="SUPFAM" id="SSF54593">
    <property type="entry name" value="Glyoxalase/Bleomycin resistance protein/Dihydroxybiphenyl dioxygenase"/>
    <property type="match status" value="1"/>
</dbReference>
<feature type="compositionally biased region" description="Basic and acidic residues" evidence="1">
    <location>
        <begin position="95"/>
        <end position="107"/>
    </location>
</feature>
<name>A0A369V3R3_9ACTN</name>
<accession>A0A369V3R3</accession>
<dbReference type="InterPro" id="IPR029068">
    <property type="entry name" value="Glyas_Bleomycin-R_OHBP_Dase"/>
</dbReference>
<dbReference type="InterPro" id="IPR028973">
    <property type="entry name" value="PhnB-like"/>
</dbReference>
<organism evidence="3 4">
    <name type="scientific">Streptomyces parvulus</name>
    <dbReference type="NCBI Taxonomy" id="146923"/>
    <lineage>
        <taxon>Bacteria</taxon>
        <taxon>Bacillati</taxon>
        <taxon>Actinomycetota</taxon>
        <taxon>Actinomycetes</taxon>
        <taxon>Kitasatosporales</taxon>
        <taxon>Streptomycetaceae</taxon>
        <taxon>Streptomyces</taxon>
    </lineage>
</organism>